<reference evidence="2" key="1">
    <citation type="submission" date="2021-01" db="EMBL/GenBank/DDBJ databases">
        <authorList>
            <person name="Corre E."/>
            <person name="Pelletier E."/>
            <person name="Niang G."/>
            <person name="Scheremetjew M."/>
            <person name="Finn R."/>
            <person name="Kale V."/>
            <person name="Holt S."/>
            <person name="Cochrane G."/>
            <person name="Meng A."/>
            <person name="Brown T."/>
            <person name="Cohen L."/>
        </authorList>
    </citation>
    <scope>NUCLEOTIDE SEQUENCE</scope>
    <source>
        <strain evidence="2">RCC927</strain>
    </source>
</reference>
<evidence type="ECO:0000256" key="1">
    <source>
        <dbReference type="SAM" id="MobiDB-lite"/>
    </source>
</evidence>
<dbReference type="SUPFAM" id="SSF56808">
    <property type="entry name" value="Ribosomal protein L1"/>
    <property type="match status" value="1"/>
</dbReference>
<feature type="region of interest" description="Disordered" evidence="1">
    <location>
        <begin position="262"/>
        <end position="305"/>
    </location>
</feature>
<dbReference type="EMBL" id="HBHY01019426">
    <property type="protein sequence ID" value="CAE0149779.1"/>
    <property type="molecule type" value="Transcribed_RNA"/>
</dbReference>
<dbReference type="AlphaFoldDB" id="A0A7S3C0E6"/>
<feature type="compositionally biased region" description="Basic residues" evidence="1">
    <location>
        <begin position="294"/>
        <end position="305"/>
    </location>
</feature>
<dbReference type="PANTHER" id="PTHR23105">
    <property type="entry name" value="RIBOSOMAL PROTEIN L7AE FAMILY MEMBER"/>
    <property type="match status" value="1"/>
</dbReference>
<dbReference type="EMBL" id="HBHY01019424">
    <property type="protein sequence ID" value="CAE0149775.1"/>
    <property type="molecule type" value="Transcribed_RNA"/>
</dbReference>
<dbReference type="InterPro" id="IPR028364">
    <property type="entry name" value="Ribosomal_uL1/biogenesis"/>
</dbReference>
<dbReference type="InterPro" id="IPR016095">
    <property type="entry name" value="Ribosomal_uL1_3-a/b-sand"/>
</dbReference>
<evidence type="ECO:0000313" key="3">
    <source>
        <dbReference type="EMBL" id="CAE0149779.1"/>
    </source>
</evidence>
<dbReference type="InterPro" id="IPR023674">
    <property type="entry name" value="Ribosomal_uL1-like"/>
</dbReference>
<dbReference type="Pfam" id="PF00687">
    <property type="entry name" value="Ribosomal_L1"/>
    <property type="match status" value="1"/>
</dbReference>
<dbReference type="InterPro" id="IPR050257">
    <property type="entry name" value="eL8/uL1-like"/>
</dbReference>
<feature type="compositionally biased region" description="Basic and acidic residues" evidence="1">
    <location>
        <begin position="282"/>
        <end position="291"/>
    </location>
</feature>
<proteinExistence type="predicted"/>
<accession>A0A7S3C0E6</accession>
<sequence>MEEALPGIASQAVKAAGALSEFVRRQASQGGKQALFDDEDDGAVVNLVLALRKAPRREKVCPRRLPVPRELLPEDAELCLFVKDEGDEGEAAALEKLEALRQAGQAHGVVKVMGVTRLKKDYKQFEARRALLKRYDMFLADERVVTVLPRLLGSKFFKAKKQPVPLKLAKKQDWGPIFKQAREGAYLHLAGGSCSLIHVGRASWPAKHVAANAMAALQGAVPHLPGKWRGLQAVFLKTSDSMALPIYATDALADKELAEIAGAEESEEGAPAKGKAKGKRKAAAESDEKATKAGGKKKRRQAAAK</sequence>
<name>A0A7S3C0E6_9VIRI</name>
<dbReference type="Gene3D" id="3.40.50.790">
    <property type="match status" value="1"/>
</dbReference>
<dbReference type="GO" id="GO:0003723">
    <property type="term" value="F:RNA binding"/>
    <property type="evidence" value="ECO:0007669"/>
    <property type="project" value="InterPro"/>
</dbReference>
<evidence type="ECO:0000313" key="2">
    <source>
        <dbReference type="EMBL" id="CAE0149775.1"/>
    </source>
</evidence>
<protein>
    <submittedName>
        <fullName evidence="2">Uncharacterized protein</fullName>
    </submittedName>
</protein>
<dbReference type="CDD" id="cd00403">
    <property type="entry name" value="Ribosomal_L1"/>
    <property type="match status" value="1"/>
</dbReference>
<gene>
    <name evidence="2" type="ORF">PSIN1315_LOCUS12451</name>
    <name evidence="3" type="ORF">PSIN1315_LOCUS12453</name>
</gene>
<organism evidence="2">
    <name type="scientific">Prasinoderma singulare</name>
    <dbReference type="NCBI Taxonomy" id="676789"/>
    <lineage>
        <taxon>Eukaryota</taxon>
        <taxon>Viridiplantae</taxon>
        <taxon>Prasinodermophyta</taxon>
        <taxon>Prasinodermophyceae</taxon>
        <taxon>Prasinodermales</taxon>
        <taxon>Prasinodermaceae</taxon>
        <taxon>Prasinoderma</taxon>
    </lineage>
</organism>